<dbReference type="GeneID" id="35779520"/>
<dbReference type="RefSeq" id="WP_062335208.1">
    <property type="nucleotide sequence ID" value="NZ_CP014238.1"/>
</dbReference>
<dbReference type="InterPro" id="IPR029058">
    <property type="entry name" value="AB_hydrolase_fold"/>
</dbReference>
<dbReference type="PANTHER" id="PTHR48081:SF6">
    <property type="entry name" value="PEPTIDASE S9 PROLYL OLIGOPEPTIDASE CATALYTIC DOMAIN-CONTAINING PROTEIN"/>
    <property type="match status" value="1"/>
</dbReference>
<gene>
    <name evidence="3" type="ORF">NCTC10465_02372</name>
</gene>
<evidence type="ECO:0000259" key="2">
    <source>
        <dbReference type="Pfam" id="PF20434"/>
    </source>
</evidence>
<organism evidence="3 4">
    <name type="scientific">Faucicola osloensis</name>
    <name type="common">Moraxella osloensis</name>
    <dbReference type="NCBI Taxonomy" id="34062"/>
    <lineage>
        <taxon>Bacteria</taxon>
        <taxon>Pseudomonadati</taxon>
        <taxon>Pseudomonadota</taxon>
        <taxon>Gammaproteobacteria</taxon>
        <taxon>Moraxellales</taxon>
        <taxon>Moraxellaceae</taxon>
        <taxon>Faucicola</taxon>
    </lineage>
</organism>
<dbReference type="Proteomes" id="UP000255230">
    <property type="component" value="Unassembled WGS sequence"/>
</dbReference>
<evidence type="ECO:0000256" key="1">
    <source>
        <dbReference type="ARBA" id="ARBA00022801"/>
    </source>
</evidence>
<dbReference type="InterPro" id="IPR049492">
    <property type="entry name" value="BD-FAE-like_dom"/>
</dbReference>
<keyword evidence="4" id="KW-1185">Reference proteome</keyword>
<name>A0A378QVM8_FAUOS</name>
<feature type="domain" description="BD-FAE-like" evidence="2">
    <location>
        <begin position="72"/>
        <end position="243"/>
    </location>
</feature>
<dbReference type="Gene3D" id="3.40.50.1820">
    <property type="entry name" value="alpha/beta hydrolase"/>
    <property type="match status" value="1"/>
</dbReference>
<evidence type="ECO:0000313" key="4">
    <source>
        <dbReference type="Proteomes" id="UP000255230"/>
    </source>
</evidence>
<dbReference type="EMBL" id="UGPY01000004">
    <property type="protein sequence ID" value="STZ04917.1"/>
    <property type="molecule type" value="Genomic_DNA"/>
</dbReference>
<keyword evidence="1 3" id="KW-0378">Hydrolase</keyword>
<dbReference type="GO" id="GO:0016787">
    <property type="term" value="F:hydrolase activity"/>
    <property type="evidence" value="ECO:0007669"/>
    <property type="project" value="UniProtKB-KW"/>
</dbReference>
<dbReference type="Pfam" id="PF20434">
    <property type="entry name" value="BD-FAE"/>
    <property type="match status" value="1"/>
</dbReference>
<dbReference type="PANTHER" id="PTHR48081">
    <property type="entry name" value="AB HYDROLASE SUPERFAMILY PROTEIN C4A8.06C"/>
    <property type="match status" value="1"/>
</dbReference>
<dbReference type="KEGG" id="mos:AXE82_11660"/>
<reference evidence="3 4" key="1">
    <citation type="submission" date="2018-06" db="EMBL/GenBank/DDBJ databases">
        <authorList>
            <consortium name="Pathogen Informatics"/>
            <person name="Doyle S."/>
        </authorList>
    </citation>
    <scope>NUCLEOTIDE SEQUENCE [LARGE SCALE GENOMIC DNA]</scope>
    <source>
        <strain evidence="3 4">NCTC10465</strain>
    </source>
</reference>
<proteinExistence type="predicted"/>
<dbReference type="SUPFAM" id="SSF53474">
    <property type="entry name" value="alpha/beta-Hydrolases"/>
    <property type="match status" value="1"/>
</dbReference>
<protein>
    <submittedName>
        <fullName evidence="3">Alpha/beta hydrolase fold</fullName>
    </submittedName>
</protein>
<sequence>MKSNIAQYIIQIGIIGIGLAHTIPSQAVAPPTTINLWSPEYLAQQHTLPLPVEEQSTKGAISHVAVPRILVYRPTQSNHKAIMVISGGGYRREELGKEGTPASEWLVNQGYTVFNLIYRLPMDGWHNKMVPFADGQRALRIIRQKANVYDYNQVGVMGFSAGGHLAGMLAVSAGHNFYPYQDIIDNNSARPDFAALLYPVVSMVSDGHRTQSYKQLLGNNATDSQKQALSIERQVNKDTPPPCLLLMPKMTPLPQLTIVSHLMNNLKNKASNNY</sequence>
<dbReference type="InterPro" id="IPR050300">
    <property type="entry name" value="GDXG_lipolytic_enzyme"/>
</dbReference>
<accession>A0A378QVM8</accession>
<evidence type="ECO:0000313" key="3">
    <source>
        <dbReference type="EMBL" id="STZ04917.1"/>
    </source>
</evidence>
<dbReference type="AlphaFoldDB" id="A0A378QVM8"/>